<name>A0A484HIF8_9BACT</name>
<reference evidence="1" key="1">
    <citation type="submission" date="2019-01" db="EMBL/GenBank/DDBJ databases">
        <authorList>
            <consortium name="Genoscope - CEA"/>
            <person name="William W."/>
        </authorList>
    </citation>
    <scope>NUCLEOTIDE SEQUENCE</scope>
    <source>
        <strain evidence="1">CR-1</strain>
    </source>
</reference>
<accession>A0A484HIF8</accession>
<protein>
    <submittedName>
        <fullName evidence="1">Uncharacterized protein</fullName>
    </submittedName>
</protein>
<evidence type="ECO:0000313" key="1">
    <source>
        <dbReference type="EMBL" id="VEN74932.1"/>
    </source>
</evidence>
<dbReference type="EMBL" id="CAACVI010000045">
    <property type="protein sequence ID" value="VEN74932.1"/>
    <property type="molecule type" value="Genomic_DNA"/>
</dbReference>
<proteinExistence type="predicted"/>
<gene>
    <name evidence="1" type="ORF">EPICR_50213</name>
</gene>
<organism evidence="1">
    <name type="scientific">uncultured Desulfobacteraceae bacterium</name>
    <dbReference type="NCBI Taxonomy" id="218296"/>
    <lineage>
        <taxon>Bacteria</taxon>
        <taxon>Pseudomonadati</taxon>
        <taxon>Thermodesulfobacteriota</taxon>
        <taxon>Desulfobacteria</taxon>
        <taxon>Desulfobacterales</taxon>
        <taxon>Desulfobacteraceae</taxon>
        <taxon>environmental samples</taxon>
    </lineage>
</organism>
<sequence>MKWFKKINFFLDFNLKRRDSESLSLINPDLVKRYCSQKAFQCFSIESISGSFWNLMPSSIP</sequence>
<dbReference type="AlphaFoldDB" id="A0A484HIF8"/>